<comment type="catalytic activity">
    <reaction evidence="10">
        <text>(R)-malate + NAD(+) = pyruvate + CO2 + NADH</text>
        <dbReference type="Rhea" id="RHEA:18365"/>
        <dbReference type="ChEBI" id="CHEBI:15361"/>
        <dbReference type="ChEBI" id="CHEBI:15588"/>
        <dbReference type="ChEBI" id="CHEBI:16526"/>
        <dbReference type="ChEBI" id="CHEBI:57540"/>
        <dbReference type="ChEBI" id="CHEBI:57945"/>
        <dbReference type="EC" id="1.1.1.83"/>
    </reaction>
</comment>
<dbReference type="GO" id="GO:0000287">
    <property type="term" value="F:magnesium ion binding"/>
    <property type="evidence" value="ECO:0007669"/>
    <property type="project" value="InterPro"/>
</dbReference>
<comment type="cofactor">
    <cofactor evidence="1">
        <name>Mn(2+)</name>
        <dbReference type="ChEBI" id="CHEBI:29035"/>
    </cofactor>
</comment>
<dbReference type="GO" id="GO:0051287">
    <property type="term" value="F:NAD binding"/>
    <property type="evidence" value="ECO:0007669"/>
    <property type="project" value="InterPro"/>
</dbReference>
<evidence type="ECO:0000256" key="6">
    <source>
        <dbReference type="ARBA" id="ARBA00022842"/>
    </source>
</evidence>
<comment type="similarity">
    <text evidence="3">Belongs to the isocitrate and isopropylmalate dehydrogenases family.</text>
</comment>
<dbReference type="SMART" id="SM01329">
    <property type="entry name" value="Iso_dh"/>
    <property type="match status" value="1"/>
</dbReference>
<reference evidence="12 13" key="1">
    <citation type="submission" date="2018-11" db="EMBL/GenBank/DDBJ databases">
        <title>Genome sequence of Saitozyma podzolica DSM 27192.</title>
        <authorList>
            <person name="Aliyu H."/>
            <person name="Gorte O."/>
            <person name="Ochsenreither K."/>
        </authorList>
    </citation>
    <scope>NUCLEOTIDE SEQUENCE [LARGE SCALE GENOMIC DNA]</scope>
    <source>
        <strain evidence="12 13">DSM 27192</strain>
    </source>
</reference>
<comment type="cofactor">
    <cofactor evidence="2">
        <name>Mg(2+)</name>
        <dbReference type="ChEBI" id="CHEBI:18420"/>
    </cofactor>
</comment>
<evidence type="ECO:0000256" key="8">
    <source>
        <dbReference type="ARBA" id="ARBA00023027"/>
    </source>
</evidence>
<evidence type="ECO:0000256" key="1">
    <source>
        <dbReference type="ARBA" id="ARBA00001936"/>
    </source>
</evidence>
<accession>A0A427XVK8</accession>
<evidence type="ECO:0000256" key="10">
    <source>
        <dbReference type="ARBA" id="ARBA00049301"/>
    </source>
</evidence>
<dbReference type="PROSITE" id="PS00470">
    <property type="entry name" value="IDH_IMDH"/>
    <property type="match status" value="1"/>
</dbReference>
<dbReference type="InterPro" id="IPR011829">
    <property type="entry name" value="TTC_DH"/>
</dbReference>
<evidence type="ECO:0000313" key="12">
    <source>
        <dbReference type="EMBL" id="RSH82894.1"/>
    </source>
</evidence>
<dbReference type="NCBIfam" id="TIGR02089">
    <property type="entry name" value="TTC"/>
    <property type="match status" value="1"/>
</dbReference>
<dbReference type="InterPro" id="IPR019818">
    <property type="entry name" value="IsoCit/isopropylmalate_DH_CS"/>
</dbReference>
<sequence length="355" mass="38472">MQKYNIAVIAGDGIGIEVTASALEVLRAVQQKVGGFELIYDELDYGSARYKAQGSYAPKGWLDHLRSSDAIYFGAVGDPDVPDHISLWELILPMRQVFQQYVNVRPSSILPGIPSRVAGSAPGDLDWVIIRENTEGEYAGQGGRTHVGTEHEVATELAVFTRKGVERVMRYAFETAQKRPKKFLTVVSKSNAQRYGLLLWDEVAGLVSKDYPDVEWDKMLVDAMTVRMVSKPKSLDTIVTTNLHGDILSDLAAALSGSIGIAHSSSLDPSRKSPSLFEPVHGAAFDIMGKDLANPIAAIMSAAEMIRFLGEEKAAAVIESACRESIAEGQTTGDLGGKLKTTEVTKVVCDIISRS</sequence>
<evidence type="ECO:0000256" key="9">
    <source>
        <dbReference type="ARBA" id="ARBA00023211"/>
    </source>
</evidence>
<keyword evidence="13" id="KW-1185">Reference proteome</keyword>
<evidence type="ECO:0000259" key="11">
    <source>
        <dbReference type="SMART" id="SM01329"/>
    </source>
</evidence>
<dbReference type="InterPro" id="IPR024084">
    <property type="entry name" value="IsoPropMal-DH-like_dom"/>
</dbReference>
<evidence type="ECO:0000256" key="7">
    <source>
        <dbReference type="ARBA" id="ARBA00023002"/>
    </source>
</evidence>
<gene>
    <name evidence="12" type="ORF">EHS25_005884</name>
</gene>
<keyword evidence="8" id="KW-0520">NAD</keyword>
<dbReference type="GO" id="GO:0046553">
    <property type="term" value="F:D-malate dehydrogenase (decarboxylating) (NAD+) activity"/>
    <property type="evidence" value="ECO:0007669"/>
    <property type="project" value="UniProtKB-EC"/>
</dbReference>
<dbReference type="SUPFAM" id="SSF53659">
    <property type="entry name" value="Isocitrate/Isopropylmalate dehydrogenase-like"/>
    <property type="match status" value="1"/>
</dbReference>
<dbReference type="Gene3D" id="3.40.718.10">
    <property type="entry name" value="Isopropylmalate Dehydrogenase"/>
    <property type="match status" value="1"/>
</dbReference>
<dbReference type="EC" id="1.1.1.83" evidence="4"/>
<keyword evidence="7" id="KW-0560">Oxidoreductase</keyword>
<dbReference type="STRING" id="1890683.A0A427XVK8"/>
<protein>
    <recommendedName>
        <fullName evidence="4">D-malate dehydrogenase (decarboxylating)</fullName>
        <ecNumber evidence="4">1.1.1.83</ecNumber>
    </recommendedName>
</protein>
<dbReference type="Proteomes" id="UP000279259">
    <property type="component" value="Unassembled WGS sequence"/>
</dbReference>
<proteinExistence type="inferred from homology"/>
<keyword evidence="6" id="KW-0460">Magnesium</keyword>
<dbReference type="Pfam" id="PF00180">
    <property type="entry name" value="Iso_dh"/>
    <property type="match status" value="1"/>
</dbReference>
<comment type="caution">
    <text evidence="12">The sequence shown here is derived from an EMBL/GenBank/DDBJ whole genome shotgun (WGS) entry which is preliminary data.</text>
</comment>
<dbReference type="EMBL" id="RSCD01000026">
    <property type="protein sequence ID" value="RSH82894.1"/>
    <property type="molecule type" value="Genomic_DNA"/>
</dbReference>
<keyword evidence="5" id="KW-0479">Metal-binding</keyword>
<dbReference type="AlphaFoldDB" id="A0A427XVK8"/>
<evidence type="ECO:0000256" key="3">
    <source>
        <dbReference type="ARBA" id="ARBA00007769"/>
    </source>
</evidence>
<keyword evidence="9" id="KW-0464">Manganese</keyword>
<organism evidence="12 13">
    <name type="scientific">Saitozyma podzolica</name>
    <dbReference type="NCBI Taxonomy" id="1890683"/>
    <lineage>
        <taxon>Eukaryota</taxon>
        <taxon>Fungi</taxon>
        <taxon>Dikarya</taxon>
        <taxon>Basidiomycota</taxon>
        <taxon>Agaricomycotina</taxon>
        <taxon>Tremellomycetes</taxon>
        <taxon>Tremellales</taxon>
        <taxon>Trimorphomycetaceae</taxon>
        <taxon>Saitozyma</taxon>
    </lineage>
</organism>
<evidence type="ECO:0000256" key="4">
    <source>
        <dbReference type="ARBA" id="ARBA00013126"/>
    </source>
</evidence>
<feature type="domain" description="Isopropylmalate dehydrogenase-like" evidence="11">
    <location>
        <begin position="5"/>
        <end position="348"/>
    </location>
</feature>
<dbReference type="OrthoDB" id="10261637at2759"/>
<dbReference type="PANTHER" id="PTHR43275:SF1">
    <property type="entry name" value="D-MALATE DEHYDROGENASE [DECARBOXYLATING]"/>
    <property type="match status" value="1"/>
</dbReference>
<evidence type="ECO:0000256" key="2">
    <source>
        <dbReference type="ARBA" id="ARBA00001946"/>
    </source>
</evidence>
<name>A0A427XVK8_9TREE</name>
<evidence type="ECO:0000256" key="5">
    <source>
        <dbReference type="ARBA" id="ARBA00022723"/>
    </source>
</evidence>
<dbReference type="InterPro" id="IPR050501">
    <property type="entry name" value="ICDH/IPMDH"/>
</dbReference>
<dbReference type="PANTHER" id="PTHR43275">
    <property type="entry name" value="D-MALATE DEHYDROGENASE [DECARBOXYLATING]"/>
    <property type="match status" value="1"/>
</dbReference>
<evidence type="ECO:0000313" key="13">
    <source>
        <dbReference type="Proteomes" id="UP000279259"/>
    </source>
</evidence>